<name>Q7U979_PARMW</name>
<dbReference type="InterPro" id="IPR007332">
    <property type="entry name" value="DUF411"/>
</dbReference>
<feature type="chain" id="PRO_5004295232" description="Metal-binding protein" evidence="1">
    <location>
        <begin position="21"/>
        <end position="164"/>
    </location>
</feature>
<keyword evidence="3" id="KW-1185">Reference proteome</keyword>
<evidence type="ECO:0008006" key="4">
    <source>
        <dbReference type="Google" id="ProtNLM"/>
    </source>
</evidence>
<evidence type="ECO:0000313" key="2">
    <source>
        <dbReference type="EMBL" id="CAE06894.1"/>
    </source>
</evidence>
<organism evidence="2 3">
    <name type="scientific">Parasynechococcus marenigrum (strain WH8102)</name>
    <dbReference type="NCBI Taxonomy" id="84588"/>
    <lineage>
        <taxon>Bacteria</taxon>
        <taxon>Bacillati</taxon>
        <taxon>Cyanobacteriota</taxon>
        <taxon>Cyanophyceae</taxon>
        <taxon>Synechococcales</taxon>
        <taxon>Prochlorococcaceae</taxon>
        <taxon>Parasynechococcus</taxon>
        <taxon>Parasynechococcus marenigrum</taxon>
    </lineage>
</organism>
<dbReference type="EMBL" id="BX569690">
    <property type="protein sequence ID" value="CAE06894.1"/>
    <property type="molecule type" value="Genomic_DNA"/>
</dbReference>
<dbReference type="HOGENOM" id="CLU_112034_1_0_3"/>
<protein>
    <recommendedName>
        <fullName evidence="4">Metal-binding protein</fullName>
    </recommendedName>
</protein>
<dbReference type="eggNOG" id="COG3019">
    <property type="taxonomic scope" value="Bacteria"/>
</dbReference>
<dbReference type="KEGG" id="syw:SYNW0379"/>
<dbReference type="STRING" id="84588.SYNW0379"/>
<dbReference type="RefSeq" id="WP_011127253.1">
    <property type="nucleotide sequence ID" value="NC_005070.1"/>
</dbReference>
<evidence type="ECO:0000256" key="1">
    <source>
        <dbReference type="SAM" id="SignalP"/>
    </source>
</evidence>
<feature type="signal peptide" evidence="1">
    <location>
        <begin position="1"/>
        <end position="20"/>
    </location>
</feature>
<dbReference type="Proteomes" id="UP000001422">
    <property type="component" value="Chromosome"/>
</dbReference>
<evidence type="ECO:0000313" key="3">
    <source>
        <dbReference type="Proteomes" id="UP000001422"/>
    </source>
</evidence>
<proteinExistence type="predicted"/>
<accession>Q7U979</accession>
<dbReference type="Pfam" id="PF04214">
    <property type="entry name" value="DUF411"/>
    <property type="match status" value="1"/>
</dbReference>
<reference evidence="2 3" key="1">
    <citation type="journal article" date="2003" name="Nature">
        <title>The genome of a motile marine Synechococcus.</title>
        <authorList>
            <person name="Palenik B."/>
            <person name="Brahamsha B."/>
            <person name="Larimer F."/>
            <person name="Land M."/>
            <person name="Hauser L."/>
            <person name="Chain P."/>
            <person name="Lamerdin J."/>
            <person name="Regala W."/>
            <person name="Allen E.A."/>
            <person name="McCarren J."/>
            <person name="Paulsen I."/>
            <person name="Dufresne A."/>
            <person name="Partensky F."/>
            <person name="Webb E."/>
            <person name="Waterbury J."/>
        </authorList>
    </citation>
    <scope>NUCLEOTIDE SEQUENCE [LARGE SCALE GENOMIC DNA]</scope>
    <source>
        <strain evidence="2 3">WH8102</strain>
    </source>
</reference>
<keyword evidence="1" id="KW-0732">Signal</keyword>
<dbReference type="AlphaFoldDB" id="Q7U979"/>
<gene>
    <name evidence="2" type="ordered locus">SYNW0379</name>
</gene>
<sequence length="164" mass="17524">MKLVLFLLLGSILAAPSAHSHGGHDHGPGDEIMIPGSNKNGIEIYLYRDKSCGCCKKWGARMVEGGYKVVDNISNDINDLKISEGISSSLASCHTAFVEGYFIEGHVPGKSIDKLLRDMPDIAGLSVPGMPLGSPGMETSQMATQNYEVLAVDFDGKASVFDSY</sequence>